<protein>
    <submittedName>
        <fullName evidence="2">Uncharacterized protein</fullName>
    </submittedName>
</protein>
<reference evidence="2 3" key="1">
    <citation type="journal article" date="2020" name="Mol. Plant">
        <title>The Chromosome-Based Rubber Tree Genome Provides New Insights into Spurge Genome Evolution and Rubber Biosynthesis.</title>
        <authorList>
            <person name="Liu J."/>
            <person name="Shi C."/>
            <person name="Shi C.C."/>
            <person name="Li W."/>
            <person name="Zhang Q.J."/>
            <person name="Zhang Y."/>
            <person name="Li K."/>
            <person name="Lu H.F."/>
            <person name="Shi C."/>
            <person name="Zhu S.T."/>
            <person name="Xiao Z.Y."/>
            <person name="Nan H."/>
            <person name="Yue Y."/>
            <person name="Zhu X.G."/>
            <person name="Wu Y."/>
            <person name="Hong X.N."/>
            <person name="Fan G.Y."/>
            <person name="Tong Y."/>
            <person name="Zhang D."/>
            <person name="Mao C.L."/>
            <person name="Liu Y.L."/>
            <person name="Hao S.J."/>
            <person name="Liu W.Q."/>
            <person name="Lv M.Q."/>
            <person name="Zhang H.B."/>
            <person name="Liu Y."/>
            <person name="Hu-Tang G.R."/>
            <person name="Wang J.P."/>
            <person name="Wang J.H."/>
            <person name="Sun Y.H."/>
            <person name="Ni S.B."/>
            <person name="Chen W.B."/>
            <person name="Zhang X.C."/>
            <person name="Jiao Y.N."/>
            <person name="Eichler E.E."/>
            <person name="Li G.H."/>
            <person name="Liu X."/>
            <person name="Gao L.Z."/>
        </authorList>
    </citation>
    <scope>NUCLEOTIDE SEQUENCE [LARGE SCALE GENOMIC DNA]</scope>
    <source>
        <strain evidence="3">cv. GT1</strain>
        <tissue evidence="2">Leaf</tissue>
    </source>
</reference>
<proteinExistence type="predicted"/>
<dbReference type="EMBL" id="JAAGAX010000010">
    <property type="protein sequence ID" value="KAF2300441.1"/>
    <property type="molecule type" value="Genomic_DNA"/>
</dbReference>
<dbReference type="Proteomes" id="UP000467840">
    <property type="component" value="Chromosome 4"/>
</dbReference>
<accession>A0A6A6LG73</accession>
<name>A0A6A6LG73_HEVBR</name>
<organism evidence="2 3">
    <name type="scientific">Hevea brasiliensis</name>
    <name type="common">Para rubber tree</name>
    <name type="synonym">Siphonia brasiliensis</name>
    <dbReference type="NCBI Taxonomy" id="3981"/>
    <lineage>
        <taxon>Eukaryota</taxon>
        <taxon>Viridiplantae</taxon>
        <taxon>Streptophyta</taxon>
        <taxon>Embryophyta</taxon>
        <taxon>Tracheophyta</taxon>
        <taxon>Spermatophyta</taxon>
        <taxon>Magnoliopsida</taxon>
        <taxon>eudicotyledons</taxon>
        <taxon>Gunneridae</taxon>
        <taxon>Pentapetalae</taxon>
        <taxon>rosids</taxon>
        <taxon>fabids</taxon>
        <taxon>Malpighiales</taxon>
        <taxon>Euphorbiaceae</taxon>
        <taxon>Crotonoideae</taxon>
        <taxon>Micrandreae</taxon>
        <taxon>Hevea</taxon>
    </lineage>
</organism>
<feature type="region of interest" description="Disordered" evidence="1">
    <location>
        <begin position="127"/>
        <end position="187"/>
    </location>
</feature>
<dbReference type="AlphaFoldDB" id="A0A6A6LG73"/>
<feature type="compositionally biased region" description="Basic and acidic residues" evidence="1">
    <location>
        <begin position="170"/>
        <end position="187"/>
    </location>
</feature>
<evidence type="ECO:0000313" key="3">
    <source>
        <dbReference type="Proteomes" id="UP000467840"/>
    </source>
</evidence>
<evidence type="ECO:0000256" key="1">
    <source>
        <dbReference type="SAM" id="MobiDB-lite"/>
    </source>
</evidence>
<comment type="caution">
    <text evidence="2">The sequence shown here is derived from an EMBL/GenBank/DDBJ whole genome shotgun (WGS) entry which is preliminary data.</text>
</comment>
<gene>
    <name evidence="2" type="ORF">GH714_013349</name>
</gene>
<keyword evidence="3" id="KW-1185">Reference proteome</keyword>
<evidence type="ECO:0000313" key="2">
    <source>
        <dbReference type="EMBL" id="KAF2300441.1"/>
    </source>
</evidence>
<sequence>MENVGAEEVVVAEGDKRFWLMVKLGSGEMEEWVCGENGSYFRELQLQSLASGILESNLSLAHHIQLKANHFIFGTLDGTRSVKIDTHFVYEKTFGGSLDAYGYVANTLIKSVAKAISVHTEESWKNVEEVSPQQVQQGPKVMGQDVTSRPPWQNPKELEVQSSRSVQEAGDSRYPRSRLMRDTYHLR</sequence>